<dbReference type="InterPro" id="IPR001584">
    <property type="entry name" value="Integrase_cat-core"/>
</dbReference>
<evidence type="ECO:0000313" key="2">
    <source>
        <dbReference type="EMBL" id="TCK68268.1"/>
    </source>
</evidence>
<accession>A0A4R1KT38</accession>
<dbReference type="PROSITE" id="PS50994">
    <property type="entry name" value="INTEGRASE"/>
    <property type="match status" value="1"/>
</dbReference>
<dbReference type="Proteomes" id="UP000295210">
    <property type="component" value="Unassembled WGS sequence"/>
</dbReference>
<gene>
    <name evidence="2" type="ORF">C7378_3584</name>
</gene>
<dbReference type="InterPro" id="IPR048020">
    <property type="entry name" value="Transpos_IS3"/>
</dbReference>
<keyword evidence="3" id="KW-1185">Reference proteome</keyword>
<dbReference type="PANTHER" id="PTHR47515">
    <property type="entry name" value="LOW CALCIUM RESPONSE LOCUS PROTEIN T"/>
    <property type="match status" value="1"/>
</dbReference>
<dbReference type="GO" id="GO:0003676">
    <property type="term" value="F:nucleic acid binding"/>
    <property type="evidence" value="ECO:0007669"/>
    <property type="project" value="InterPro"/>
</dbReference>
<reference evidence="2 3" key="1">
    <citation type="submission" date="2019-03" db="EMBL/GenBank/DDBJ databases">
        <title>Genomic Encyclopedia of Type Strains, Phase IV (KMG-IV): sequencing the most valuable type-strain genomes for metagenomic binning, comparative biology and taxonomic classification.</title>
        <authorList>
            <person name="Goeker M."/>
        </authorList>
    </citation>
    <scope>NUCLEOTIDE SEQUENCE [LARGE SCALE GENOMIC DNA]</scope>
    <source>
        <strain evidence="2 3">DSM 103428</strain>
    </source>
</reference>
<evidence type="ECO:0000259" key="1">
    <source>
        <dbReference type="PROSITE" id="PS50994"/>
    </source>
</evidence>
<dbReference type="InterPro" id="IPR025948">
    <property type="entry name" value="HTH-like_dom"/>
</dbReference>
<comment type="caution">
    <text evidence="2">The sequence shown here is derived from an EMBL/GenBank/DDBJ whole genome shotgun (WGS) entry which is preliminary data.</text>
</comment>
<organism evidence="2 3">
    <name type="scientific">Acidipila rosea</name>
    <dbReference type="NCBI Taxonomy" id="768535"/>
    <lineage>
        <taxon>Bacteria</taxon>
        <taxon>Pseudomonadati</taxon>
        <taxon>Acidobacteriota</taxon>
        <taxon>Terriglobia</taxon>
        <taxon>Terriglobales</taxon>
        <taxon>Acidobacteriaceae</taxon>
        <taxon>Acidipila</taxon>
    </lineage>
</organism>
<protein>
    <submittedName>
        <fullName evidence="2">Transposase InsO family protein</fullName>
    </submittedName>
</protein>
<dbReference type="EMBL" id="SMGK01000014">
    <property type="protein sequence ID" value="TCK68268.1"/>
    <property type="molecule type" value="Genomic_DNA"/>
</dbReference>
<dbReference type="Pfam" id="PF13683">
    <property type="entry name" value="rve_3"/>
    <property type="match status" value="1"/>
</dbReference>
<dbReference type="InterPro" id="IPR036397">
    <property type="entry name" value="RNaseH_sf"/>
</dbReference>
<dbReference type="GO" id="GO:0015074">
    <property type="term" value="P:DNA integration"/>
    <property type="evidence" value="ECO:0007669"/>
    <property type="project" value="InterPro"/>
</dbReference>
<dbReference type="Pfam" id="PF13276">
    <property type="entry name" value="HTH_21"/>
    <property type="match status" value="1"/>
</dbReference>
<name>A0A4R1KT38_9BACT</name>
<evidence type="ECO:0000313" key="3">
    <source>
        <dbReference type="Proteomes" id="UP000295210"/>
    </source>
</evidence>
<dbReference type="AlphaFoldDB" id="A0A4R1KT38"/>
<dbReference type="Gene3D" id="3.30.420.10">
    <property type="entry name" value="Ribonuclease H-like superfamily/Ribonuclease H"/>
    <property type="match status" value="1"/>
</dbReference>
<dbReference type="NCBIfam" id="NF033516">
    <property type="entry name" value="transpos_IS3"/>
    <property type="match status" value="1"/>
</dbReference>
<feature type="domain" description="Integrase catalytic" evidence="1">
    <location>
        <begin position="94"/>
        <end position="260"/>
    </location>
</feature>
<dbReference type="SUPFAM" id="SSF53098">
    <property type="entry name" value="Ribonuclease H-like"/>
    <property type="match status" value="1"/>
</dbReference>
<proteinExistence type="predicted"/>
<sequence>MTERRACRLANQPRGTQRYRAIRREDEDALTQAIVQLASQYGRYGYRRITALLKRAGWRVGKDRVERIWRREGLKVPQKQKPRGRLWLNDGSCVRLRPERRNHVWSYDFVSARTHDGRSVRLLNLIDEHTRESLLVRAERRWSSARVISALADVMVMKGVPEHLRSDNGPEFVAKDLRKWLAKTGAKTLYIEPGSPWENGYCESFNSKLRDEFLNGEIFYSIKELRVLAERWRVHYNTVRPHSSLGYRSPAPEAWLTNNMGYGEVESKERFPLPHTPDGGYLNSEIAALH</sequence>
<dbReference type="PANTHER" id="PTHR47515:SF1">
    <property type="entry name" value="BLR2054 PROTEIN"/>
    <property type="match status" value="1"/>
</dbReference>
<dbReference type="InterPro" id="IPR012337">
    <property type="entry name" value="RNaseH-like_sf"/>
</dbReference>